<protein>
    <recommendedName>
        <fullName evidence="1">Molybdopterin molybdenumtransferase</fullName>
        <ecNumber evidence="1">2.10.1.1</ecNumber>
    </recommendedName>
</protein>
<dbReference type="CDD" id="cd03522">
    <property type="entry name" value="MoeA_like"/>
    <property type="match status" value="1"/>
</dbReference>
<comment type="function">
    <text evidence="1">Catalyzes the insertion of molybdate into adenylated molybdopterin with the concomitant release of AMP.</text>
</comment>
<sequence length="342" mass="37481">MKQVKTVSAVGHILCHDLTQIIPNEYKGARFRKGHVVTEEDIPVLLSMGKENLYVWEKKEGFLHEDEGVEILVSLCQNDNMTRSETKEGKIELFADCDGFFEINRKILKELNSLGEIMIASRHGNTYVKKGDKLVGTRVIPLVIDEKKLDTAKKIAGNTPIFKITPFKHKKAAILVTGNEVKKGLIEDKFSGVVAEKLKEFGAEVFEPVLVGDDNAETTKQILKHIEMGADIVVCTGGMSVDPDDKTPLAIKNTGADIISYGSPVLPGAMFLLSYYGDKKIPVCGLPGCVMYAKRTIFDLILPYLMADVPVNLDTLAALGEGGLCLNCETCTYPNCGFGKGH</sequence>
<organism evidence="3 4">
    <name type="scientific">Candidatus Butyricicoccus avistercoris</name>
    <dbReference type="NCBI Taxonomy" id="2838518"/>
    <lineage>
        <taxon>Bacteria</taxon>
        <taxon>Bacillati</taxon>
        <taxon>Bacillota</taxon>
        <taxon>Clostridia</taxon>
        <taxon>Eubacteriales</taxon>
        <taxon>Butyricicoccaceae</taxon>
        <taxon>Butyricicoccus</taxon>
    </lineage>
</organism>
<gene>
    <name evidence="3" type="ORF">H9746_07185</name>
</gene>
<comment type="caution">
    <text evidence="3">The sequence shown here is derived from an EMBL/GenBank/DDBJ whole genome shotgun (WGS) entry which is preliminary data.</text>
</comment>
<dbReference type="Pfam" id="PF00994">
    <property type="entry name" value="MoCF_biosynth"/>
    <property type="match status" value="1"/>
</dbReference>
<comment type="cofactor">
    <cofactor evidence="1">
        <name>Mg(2+)</name>
        <dbReference type="ChEBI" id="CHEBI:18420"/>
    </cofactor>
</comment>
<dbReference type="SUPFAM" id="SSF53218">
    <property type="entry name" value="Molybdenum cofactor biosynthesis proteins"/>
    <property type="match status" value="1"/>
</dbReference>
<reference evidence="3" key="2">
    <citation type="submission" date="2021-04" db="EMBL/GenBank/DDBJ databases">
        <authorList>
            <person name="Gilroy R."/>
        </authorList>
    </citation>
    <scope>NUCLEOTIDE SEQUENCE</scope>
    <source>
        <strain evidence="3">CHK193-4272</strain>
    </source>
</reference>
<accession>A0A9D1TI05</accession>
<dbReference type="EC" id="2.10.1.1" evidence="1"/>
<comment type="catalytic activity">
    <reaction evidence="1">
        <text>adenylyl-molybdopterin + molybdate = Mo-molybdopterin + AMP + H(+)</text>
        <dbReference type="Rhea" id="RHEA:35047"/>
        <dbReference type="ChEBI" id="CHEBI:15378"/>
        <dbReference type="ChEBI" id="CHEBI:36264"/>
        <dbReference type="ChEBI" id="CHEBI:62727"/>
        <dbReference type="ChEBI" id="CHEBI:71302"/>
        <dbReference type="ChEBI" id="CHEBI:456215"/>
    </reaction>
</comment>
<reference evidence="3" key="1">
    <citation type="journal article" date="2021" name="PeerJ">
        <title>Extensive microbial diversity within the chicken gut microbiome revealed by metagenomics and culture.</title>
        <authorList>
            <person name="Gilroy R."/>
            <person name="Ravi A."/>
            <person name="Getino M."/>
            <person name="Pursley I."/>
            <person name="Horton D.L."/>
            <person name="Alikhan N.F."/>
            <person name="Baker D."/>
            <person name="Gharbi K."/>
            <person name="Hall N."/>
            <person name="Watson M."/>
            <person name="Adriaenssens E.M."/>
            <person name="Foster-Nyarko E."/>
            <person name="Jarju S."/>
            <person name="Secka A."/>
            <person name="Antonio M."/>
            <person name="Oren A."/>
            <person name="Chaudhuri R.R."/>
            <person name="La Ragione R."/>
            <person name="Hildebrand F."/>
            <person name="Pallen M.J."/>
        </authorList>
    </citation>
    <scope>NUCLEOTIDE SEQUENCE</scope>
    <source>
        <strain evidence="3">CHK193-4272</strain>
    </source>
</reference>
<dbReference type="PANTHER" id="PTHR10192:SF28">
    <property type="entry name" value="MOLYBDOPTERIN MOLYBDENUMTRANSFERASE"/>
    <property type="match status" value="1"/>
</dbReference>
<dbReference type="GO" id="GO:0046872">
    <property type="term" value="F:metal ion binding"/>
    <property type="evidence" value="ECO:0007669"/>
    <property type="project" value="UniProtKB-UniRule"/>
</dbReference>
<dbReference type="Gene3D" id="3.40.980.10">
    <property type="entry name" value="MoaB/Mog-like domain"/>
    <property type="match status" value="1"/>
</dbReference>
<dbReference type="GO" id="GO:0005829">
    <property type="term" value="C:cytosol"/>
    <property type="evidence" value="ECO:0007669"/>
    <property type="project" value="TreeGrafter"/>
</dbReference>
<dbReference type="PANTHER" id="PTHR10192">
    <property type="entry name" value="MOLYBDOPTERIN BIOSYNTHESIS PROTEIN"/>
    <property type="match status" value="1"/>
</dbReference>
<comment type="similarity">
    <text evidence="1">Belongs to the MoeA family.</text>
</comment>
<dbReference type="EMBL" id="DXIE01000039">
    <property type="protein sequence ID" value="HIV62607.1"/>
    <property type="molecule type" value="Genomic_DNA"/>
</dbReference>
<evidence type="ECO:0000259" key="2">
    <source>
        <dbReference type="SMART" id="SM00852"/>
    </source>
</evidence>
<evidence type="ECO:0000256" key="1">
    <source>
        <dbReference type="RuleBase" id="RU365090"/>
    </source>
</evidence>
<dbReference type="SMART" id="SM00852">
    <property type="entry name" value="MoCF_biosynth"/>
    <property type="match status" value="1"/>
</dbReference>
<keyword evidence="1" id="KW-0500">Molybdenum</keyword>
<dbReference type="GO" id="GO:0006777">
    <property type="term" value="P:Mo-molybdopterin cofactor biosynthetic process"/>
    <property type="evidence" value="ECO:0007669"/>
    <property type="project" value="UniProtKB-UniRule"/>
</dbReference>
<name>A0A9D1TI05_9FIRM</name>
<comment type="pathway">
    <text evidence="1">Cofactor biosynthesis; molybdopterin biosynthesis.</text>
</comment>
<keyword evidence="1" id="KW-0479">Metal-binding</keyword>
<dbReference type="InterPro" id="IPR038987">
    <property type="entry name" value="MoeA-like"/>
</dbReference>
<evidence type="ECO:0000313" key="3">
    <source>
        <dbReference type="EMBL" id="HIV62607.1"/>
    </source>
</evidence>
<dbReference type="Proteomes" id="UP000886808">
    <property type="component" value="Unassembled WGS sequence"/>
</dbReference>
<dbReference type="GO" id="GO:0061599">
    <property type="term" value="F:molybdopterin molybdotransferase activity"/>
    <property type="evidence" value="ECO:0007669"/>
    <property type="project" value="UniProtKB-UniRule"/>
</dbReference>
<keyword evidence="1" id="KW-0808">Transferase</keyword>
<feature type="domain" description="MoaB/Mog" evidence="2">
    <location>
        <begin position="173"/>
        <end position="307"/>
    </location>
</feature>
<keyword evidence="1" id="KW-0501">Molybdenum cofactor biosynthesis</keyword>
<evidence type="ECO:0000313" key="4">
    <source>
        <dbReference type="Proteomes" id="UP000886808"/>
    </source>
</evidence>
<dbReference type="AlphaFoldDB" id="A0A9D1TI05"/>
<proteinExistence type="inferred from homology"/>
<dbReference type="InterPro" id="IPR036425">
    <property type="entry name" value="MoaB/Mog-like_dom_sf"/>
</dbReference>
<dbReference type="InterPro" id="IPR001453">
    <property type="entry name" value="MoaB/Mog_dom"/>
</dbReference>
<keyword evidence="1" id="KW-0460">Magnesium</keyword>